<accession>A0ABR0L3S0</accession>
<dbReference type="Gene3D" id="1.10.555.10">
    <property type="entry name" value="Rho GTPase activation protein"/>
    <property type="match status" value="1"/>
</dbReference>
<dbReference type="InterPro" id="IPR000198">
    <property type="entry name" value="RhoGAP_dom"/>
</dbReference>
<feature type="compositionally biased region" description="Low complexity" evidence="2">
    <location>
        <begin position="83"/>
        <end position="93"/>
    </location>
</feature>
<dbReference type="EMBL" id="JAVRRR010000355">
    <property type="protein sequence ID" value="KAK5143069.1"/>
    <property type="molecule type" value="Genomic_DNA"/>
</dbReference>
<evidence type="ECO:0000313" key="5">
    <source>
        <dbReference type="Proteomes" id="UP001308179"/>
    </source>
</evidence>
<feature type="compositionally biased region" description="Polar residues" evidence="2">
    <location>
        <begin position="267"/>
        <end position="279"/>
    </location>
</feature>
<evidence type="ECO:0000313" key="4">
    <source>
        <dbReference type="EMBL" id="KAK5143069.1"/>
    </source>
</evidence>
<feature type="domain" description="Rho-GAP" evidence="3">
    <location>
        <begin position="659"/>
        <end position="846"/>
    </location>
</feature>
<sequence>MDSPAGLRGRQATETTVPQSPVSVDSQGSGVNPFDDPRRRDGAATVAPPPPRHADRPARGDSLAAAMGSQRSRSSTPSPPTPTTVHTPNTTSTQQLAPSHDRHGSASSATSSFADAQSTLPRDITHSNPVESPPRRGSFDAPPPRASSRPSGPSKSVANGDFVMPRQPPPPPPFERHKNSESISTLQSIDTRSEDPLSPAWRTSGLPKHSAEGAFSMEDEMARILRGENKREVRDDNAVPSSVLRRVSNAVKHGRSFSDRGHGFVANKSQSSRNGSVEISSPRVIGSPVISSPTSKEPLEQLRSQNRRQGQRIAELEADKAALEDRLNNSADIKAATSELREKRNTMVVLDTQREMVVAELESMTAHLQQAKDSSQPLDLHSLKSDILRDFADSLQRLKESMHGQVEDLMHKRSELTDEIGTLIQMKDKGFQEYESLTTRNADLLEMNNQLVHNIQETYKANRVPNGVAPPGSGNINGLGIYHPGAKPETPQPSEVRNLNLVNTDSSMPTLLHEKEAEPAHILAAPQVVNIRKGQPKKFNWRKGGQTVAKNVTKGIKATFVGDSVRGKEIGAPYGADIGGMPYGQSQAIAGSEQSSLNSKQPLLDGRAGGGGQGFGFFASSQKNGGGLKAGGALGTMKNNSNTNLATPAAADPSVLFGSELEARCDYEHRLLPAMVTRCVEEVEARGMQVEGIYRKSGGAGQVKAVQQGFEKDGNHDISDPDLDIHAVTSALKQYFRRLPTPLITYDVYDFLLDAGQTAEKELLALNLRAAVAELPEHHRGCLEYLVQHLARVMAQGGANLMTPLNLAVVFAPTIMRPVSIEREMSDMGAQRTALQALLENHEEVFAGGEE</sequence>
<dbReference type="InterPro" id="IPR008936">
    <property type="entry name" value="Rho_GTPase_activation_prot"/>
</dbReference>
<feature type="compositionally biased region" description="Polar residues" evidence="2">
    <location>
        <begin position="12"/>
        <end position="30"/>
    </location>
</feature>
<feature type="compositionally biased region" description="Polar residues" evidence="2">
    <location>
        <begin position="181"/>
        <end position="190"/>
    </location>
</feature>
<feature type="region of interest" description="Disordered" evidence="2">
    <location>
        <begin position="253"/>
        <end position="310"/>
    </location>
</feature>
<name>A0ABR0L3S0_9PEZI</name>
<comment type="caution">
    <text evidence="4">The sequence shown here is derived from an EMBL/GenBank/DDBJ whole genome shotgun (WGS) entry which is preliminary data.</text>
</comment>
<dbReference type="CDD" id="cd00159">
    <property type="entry name" value="RhoGAP"/>
    <property type="match status" value="1"/>
</dbReference>
<dbReference type="PANTHER" id="PTHR23176:SF128">
    <property type="entry name" value="RHO GTPASE-ACTIVATING PROTEIN RGD1"/>
    <property type="match status" value="1"/>
</dbReference>
<feature type="compositionally biased region" description="Low complexity" evidence="2">
    <location>
        <begin position="146"/>
        <end position="156"/>
    </location>
</feature>
<feature type="region of interest" description="Disordered" evidence="2">
    <location>
        <begin position="1"/>
        <end position="215"/>
    </location>
</feature>
<keyword evidence="1" id="KW-0343">GTPase activation</keyword>
<dbReference type="Proteomes" id="UP001308179">
    <property type="component" value="Unassembled WGS sequence"/>
</dbReference>
<evidence type="ECO:0000259" key="3">
    <source>
        <dbReference type="PROSITE" id="PS50238"/>
    </source>
</evidence>
<proteinExistence type="predicted"/>
<gene>
    <name evidence="4" type="primary">RGA2</name>
    <name evidence="4" type="ORF">LTR32_004723</name>
</gene>
<keyword evidence="5" id="KW-1185">Reference proteome</keyword>
<reference evidence="4 5" key="1">
    <citation type="submission" date="2023-08" db="EMBL/GenBank/DDBJ databases">
        <title>Black Yeasts Isolated from many extreme environments.</title>
        <authorList>
            <person name="Coleine C."/>
            <person name="Stajich J.E."/>
            <person name="Selbmann L."/>
        </authorList>
    </citation>
    <scope>NUCLEOTIDE SEQUENCE [LARGE SCALE GENOMIC DNA]</scope>
    <source>
        <strain evidence="4 5">CCFEE 5386</strain>
    </source>
</reference>
<evidence type="ECO:0000256" key="2">
    <source>
        <dbReference type="SAM" id="MobiDB-lite"/>
    </source>
</evidence>
<dbReference type="InterPro" id="IPR050729">
    <property type="entry name" value="Rho-GAP"/>
</dbReference>
<dbReference type="PROSITE" id="PS50238">
    <property type="entry name" value="RHOGAP"/>
    <property type="match status" value="1"/>
</dbReference>
<dbReference type="Pfam" id="PF00620">
    <property type="entry name" value="RhoGAP"/>
    <property type="match status" value="1"/>
</dbReference>
<dbReference type="SMART" id="SM00324">
    <property type="entry name" value="RhoGAP"/>
    <property type="match status" value="1"/>
</dbReference>
<dbReference type="PANTHER" id="PTHR23176">
    <property type="entry name" value="RHO/RAC/CDC GTPASE-ACTIVATING PROTEIN"/>
    <property type="match status" value="1"/>
</dbReference>
<evidence type="ECO:0000256" key="1">
    <source>
        <dbReference type="ARBA" id="ARBA00022468"/>
    </source>
</evidence>
<organism evidence="4 5">
    <name type="scientific">Rachicladosporium monterosium</name>
    <dbReference type="NCBI Taxonomy" id="1507873"/>
    <lineage>
        <taxon>Eukaryota</taxon>
        <taxon>Fungi</taxon>
        <taxon>Dikarya</taxon>
        <taxon>Ascomycota</taxon>
        <taxon>Pezizomycotina</taxon>
        <taxon>Dothideomycetes</taxon>
        <taxon>Dothideomycetidae</taxon>
        <taxon>Cladosporiales</taxon>
        <taxon>Cladosporiaceae</taxon>
        <taxon>Rachicladosporium</taxon>
    </lineage>
</organism>
<feature type="compositionally biased region" description="Low complexity" evidence="2">
    <location>
        <begin position="105"/>
        <end position="118"/>
    </location>
</feature>
<dbReference type="SUPFAM" id="SSF48350">
    <property type="entry name" value="GTPase activation domain, GAP"/>
    <property type="match status" value="1"/>
</dbReference>
<protein>
    <submittedName>
        <fullName evidence="4">Rho-type gtpase-activating protein</fullName>
    </submittedName>
</protein>